<dbReference type="SUPFAM" id="SSF81901">
    <property type="entry name" value="HCP-like"/>
    <property type="match status" value="1"/>
</dbReference>
<evidence type="ECO:0000256" key="1">
    <source>
        <dbReference type="ARBA" id="ARBA00022737"/>
    </source>
</evidence>
<gene>
    <name evidence="4" type="ORF">ENS41_02185</name>
</gene>
<accession>A0A7C4CAC7</accession>
<keyword evidence="1" id="KW-0677">Repeat</keyword>
<dbReference type="InterPro" id="IPR013105">
    <property type="entry name" value="TPR_2"/>
</dbReference>
<evidence type="ECO:0000256" key="2">
    <source>
        <dbReference type="ARBA" id="ARBA00022803"/>
    </source>
</evidence>
<name>A0A7C4CAC7_UNCW3</name>
<dbReference type="Pfam" id="PF13414">
    <property type="entry name" value="TPR_11"/>
    <property type="match status" value="1"/>
</dbReference>
<proteinExistence type="predicted"/>
<dbReference type="InterPro" id="IPR019734">
    <property type="entry name" value="TPR_rpt"/>
</dbReference>
<dbReference type="PROSITE" id="PS50293">
    <property type="entry name" value="TPR_REGION"/>
    <property type="match status" value="4"/>
</dbReference>
<evidence type="ECO:0000256" key="3">
    <source>
        <dbReference type="PROSITE-ProRule" id="PRU00339"/>
    </source>
</evidence>
<dbReference type="Gene3D" id="1.25.40.10">
    <property type="entry name" value="Tetratricopeptide repeat domain"/>
    <property type="match status" value="4"/>
</dbReference>
<dbReference type="GO" id="GO:0046813">
    <property type="term" value="P:receptor-mediated virion attachment to host cell"/>
    <property type="evidence" value="ECO:0007669"/>
    <property type="project" value="TreeGrafter"/>
</dbReference>
<dbReference type="SMART" id="SM00028">
    <property type="entry name" value="TPR"/>
    <property type="match status" value="7"/>
</dbReference>
<evidence type="ECO:0000313" key="4">
    <source>
        <dbReference type="EMBL" id="HGK27746.1"/>
    </source>
</evidence>
<sequence length="560" mass="61160">MTSVAMHILSVRVSQAARQVDADLLAAARHYPARLPKTHLARLTGSGSGSRKADSVRAVSPEQLRQLSPLARALEVNRAHAEALLALVKAGESQPGGEETTRLTERALGILPTEEGERLVEVASCAEIEPHYMTSTPERFAAGMNEVERTMGQATALAYSFLLLAGLRSRADLMKYGMRLEQVFTAVTNRPGVRTLLAGTDATGLRSLKRESRMKLLAAVRDALWQEKPDRPGIAFLLTQVVDGYVGRRPGPAGDSLGLAVLDAIVLAKLGLAVRFLHRQGHIYLEVVYSPQAVEHWDPLDRSAKVPVPSTHRLTMVELAAQGYLRMARGYAVRRNYANGERVADWVIEMGPGNADAHAVRAECLLGSGNPNEAIAACTRALEIDHRLSDAHMVQGNALGALGRWSEAIECYRKAIRYRVGYAEAYNNLGLALARNGEPERALGAFNEAVRVRPDYAEAYYNIGNLHMEQGRHDQAIEAYKQAVALAPGFAAAHYNLGQAYYARKDLTRALAAYEAAVSANPKHAGAWHNMGIVYRDMGEQERAVEAIEKAVQLNPMLLR</sequence>
<dbReference type="PANTHER" id="PTHR44858:SF1">
    <property type="entry name" value="UDP-N-ACETYLGLUCOSAMINE--PEPTIDE N-ACETYLGLUCOSAMINYLTRANSFERASE SPINDLY-RELATED"/>
    <property type="match status" value="1"/>
</dbReference>
<feature type="repeat" description="TPR" evidence="3">
    <location>
        <begin position="525"/>
        <end position="558"/>
    </location>
</feature>
<organism evidence="4">
    <name type="scientific">candidate division WOR-3 bacterium</name>
    <dbReference type="NCBI Taxonomy" id="2052148"/>
    <lineage>
        <taxon>Bacteria</taxon>
        <taxon>Bacteria division WOR-3</taxon>
    </lineage>
</organism>
<dbReference type="Pfam" id="PF07719">
    <property type="entry name" value="TPR_2"/>
    <property type="match status" value="1"/>
</dbReference>
<dbReference type="InterPro" id="IPR011990">
    <property type="entry name" value="TPR-like_helical_dom_sf"/>
</dbReference>
<keyword evidence="2 3" id="KW-0802">TPR repeat</keyword>
<dbReference type="AlphaFoldDB" id="A0A7C4CAC7"/>
<feature type="repeat" description="TPR" evidence="3">
    <location>
        <begin position="457"/>
        <end position="490"/>
    </location>
</feature>
<comment type="caution">
    <text evidence="4">The sequence shown here is derived from an EMBL/GenBank/DDBJ whole genome shotgun (WGS) entry which is preliminary data.</text>
</comment>
<dbReference type="Pfam" id="PF13432">
    <property type="entry name" value="TPR_16"/>
    <property type="match status" value="2"/>
</dbReference>
<reference evidence="4" key="1">
    <citation type="journal article" date="2020" name="mSystems">
        <title>Genome- and Community-Level Interaction Insights into Carbon Utilization and Element Cycling Functions of Hydrothermarchaeota in Hydrothermal Sediment.</title>
        <authorList>
            <person name="Zhou Z."/>
            <person name="Liu Y."/>
            <person name="Xu W."/>
            <person name="Pan J."/>
            <person name="Luo Z.H."/>
            <person name="Li M."/>
        </authorList>
    </citation>
    <scope>NUCLEOTIDE SEQUENCE [LARGE SCALE GENOMIC DNA]</scope>
    <source>
        <strain evidence="4">SpSt-488</strain>
    </source>
</reference>
<protein>
    <submittedName>
        <fullName evidence="4">Tetratricopeptide repeat protein</fullName>
    </submittedName>
</protein>
<dbReference type="InterPro" id="IPR050498">
    <property type="entry name" value="Ycf3"/>
</dbReference>
<feature type="repeat" description="TPR" evidence="3">
    <location>
        <begin position="491"/>
        <end position="524"/>
    </location>
</feature>
<dbReference type="PANTHER" id="PTHR44858">
    <property type="entry name" value="TETRATRICOPEPTIDE REPEAT PROTEIN 6"/>
    <property type="match status" value="1"/>
</dbReference>
<dbReference type="EMBL" id="DSUT01000041">
    <property type="protein sequence ID" value="HGK27746.1"/>
    <property type="molecule type" value="Genomic_DNA"/>
</dbReference>
<dbReference type="PROSITE" id="PS50005">
    <property type="entry name" value="TPR"/>
    <property type="match status" value="4"/>
</dbReference>
<feature type="repeat" description="TPR" evidence="3">
    <location>
        <begin position="423"/>
        <end position="456"/>
    </location>
</feature>
<dbReference type="GO" id="GO:0009279">
    <property type="term" value="C:cell outer membrane"/>
    <property type="evidence" value="ECO:0007669"/>
    <property type="project" value="TreeGrafter"/>
</dbReference>